<dbReference type="AlphaFoldDB" id="A0A7K1YF41"/>
<dbReference type="EMBL" id="WVHT01000015">
    <property type="protein sequence ID" value="MXV53215.1"/>
    <property type="molecule type" value="Genomic_DNA"/>
</dbReference>
<dbReference type="Pfam" id="PF02371">
    <property type="entry name" value="Transposase_20"/>
    <property type="match status" value="1"/>
</dbReference>
<sequence>MAEKVRKICTIKGVGLLTAATILAETNGFALFGNARQLVSFAGLDVEENQSGKHIGNTRITKKGNSHIRRILYMPAFVTVTHQVKPFMDLYQRTLSKHGIKMKSYVAVQKKLLVVIYALWKKNEAFDSGCRLHEHTEEQESALPLGSAAIAAEEIFPAEKQVVPVKLPALHKVSMPSERSPYASSRVVQS</sequence>
<protein>
    <submittedName>
        <fullName evidence="2">Transposase</fullName>
    </submittedName>
</protein>
<evidence type="ECO:0000313" key="2">
    <source>
        <dbReference type="EMBL" id="MXV53215.1"/>
    </source>
</evidence>
<feature type="domain" description="Transposase IS116/IS110/IS902 C-terminal" evidence="1">
    <location>
        <begin position="7"/>
        <end position="92"/>
    </location>
</feature>
<evidence type="ECO:0000313" key="3">
    <source>
        <dbReference type="Proteomes" id="UP000466586"/>
    </source>
</evidence>
<accession>A0A7K1YF41</accession>
<gene>
    <name evidence="2" type="ORF">GS399_19795</name>
</gene>
<dbReference type="GO" id="GO:0004803">
    <property type="term" value="F:transposase activity"/>
    <property type="evidence" value="ECO:0007669"/>
    <property type="project" value="InterPro"/>
</dbReference>
<dbReference type="InterPro" id="IPR047650">
    <property type="entry name" value="Transpos_IS110"/>
</dbReference>
<dbReference type="GO" id="GO:0006313">
    <property type="term" value="P:DNA transposition"/>
    <property type="evidence" value="ECO:0007669"/>
    <property type="project" value="InterPro"/>
</dbReference>
<dbReference type="PANTHER" id="PTHR33055">
    <property type="entry name" value="TRANSPOSASE FOR INSERTION SEQUENCE ELEMENT IS1111A"/>
    <property type="match status" value="1"/>
</dbReference>
<dbReference type="Proteomes" id="UP000466586">
    <property type="component" value="Unassembled WGS sequence"/>
</dbReference>
<dbReference type="RefSeq" id="WP_160846391.1">
    <property type="nucleotide sequence ID" value="NZ_WVHT01000015.1"/>
</dbReference>
<name>A0A7K1YF41_9SPHI</name>
<proteinExistence type="predicted"/>
<dbReference type="PANTHER" id="PTHR33055:SF3">
    <property type="entry name" value="PUTATIVE TRANSPOSASE FOR IS117-RELATED"/>
    <property type="match status" value="1"/>
</dbReference>
<dbReference type="GO" id="GO:0003677">
    <property type="term" value="F:DNA binding"/>
    <property type="evidence" value="ECO:0007669"/>
    <property type="project" value="InterPro"/>
</dbReference>
<organism evidence="2 3">
    <name type="scientific">Hufsiella arboris</name>
    <dbReference type="NCBI Taxonomy" id="2695275"/>
    <lineage>
        <taxon>Bacteria</taxon>
        <taxon>Pseudomonadati</taxon>
        <taxon>Bacteroidota</taxon>
        <taxon>Sphingobacteriia</taxon>
        <taxon>Sphingobacteriales</taxon>
        <taxon>Sphingobacteriaceae</taxon>
        <taxon>Hufsiella</taxon>
    </lineage>
</organism>
<comment type="caution">
    <text evidence="2">The sequence shown here is derived from an EMBL/GenBank/DDBJ whole genome shotgun (WGS) entry which is preliminary data.</text>
</comment>
<dbReference type="InterPro" id="IPR003346">
    <property type="entry name" value="Transposase_20"/>
</dbReference>
<keyword evidence="3" id="KW-1185">Reference proteome</keyword>
<evidence type="ECO:0000259" key="1">
    <source>
        <dbReference type="Pfam" id="PF02371"/>
    </source>
</evidence>
<reference evidence="2 3" key="1">
    <citation type="submission" date="2019-11" db="EMBL/GenBank/DDBJ databases">
        <title>Pedobacter sp. HMF7647 Genome sequencing and assembly.</title>
        <authorList>
            <person name="Kang H."/>
            <person name="Kim H."/>
            <person name="Joh K."/>
        </authorList>
    </citation>
    <scope>NUCLEOTIDE SEQUENCE [LARGE SCALE GENOMIC DNA]</scope>
    <source>
        <strain evidence="2 3">HMF7647</strain>
    </source>
</reference>